<keyword evidence="2" id="KW-1185">Reference proteome</keyword>
<proteinExistence type="predicted"/>
<dbReference type="Proteomes" id="UP001143910">
    <property type="component" value="Unassembled WGS sequence"/>
</dbReference>
<evidence type="ECO:0000313" key="1">
    <source>
        <dbReference type="EMBL" id="KAJ2979900.1"/>
    </source>
</evidence>
<sequence>MGGSSFRNIWGQLFPPSPTFTEHDVSSQVGRVFIVTGGNSGIGFQLCKLLYGNGATIYMACRSEDRAADAIKAIEAETPIDAVGGRLKFLRLDLSDLHSVKKAAATFAEQEHKLDILWNNAGLGPYRVQAGARTSQNLEMFIGTHCVAAQLFTTLLLPQLKAAVAEDLHMSRHGFARVIWTSSIAADDTPHNGIEFDRLDSGTNDRIRDYGVSKFGNWLLGCEFARRHGSDGIISVTLNPGNAKAGTSEGMPFLGLLVLKMIMHEPRLAAYTQLYAGLSKDITMEQNGAYILPWGRIRTASDGIRKDLLEALTSQNDGGLGYGEKFWNWCESQWRPFV</sequence>
<organism evidence="1 2">
    <name type="scientific">Zarea fungicola</name>
    <dbReference type="NCBI Taxonomy" id="93591"/>
    <lineage>
        <taxon>Eukaryota</taxon>
        <taxon>Fungi</taxon>
        <taxon>Dikarya</taxon>
        <taxon>Ascomycota</taxon>
        <taxon>Pezizomycotina</taxon>
        <taxon>Sordariomycetes</taxon>
        <taxon>Hypocreomycetidae</taxon>
        <taxon>Hypocreales</taxon>
        <taxon>Cordycipitaceae</taxon>
        <taxon>Zarea</taxon>
    </lineage>
</organism>
<dbReference type="EMBL" id="JANJQO010000243">
    <property type="protein sequence ID" value="KAJ2979900.1"/>
    <property type="molecule type" value="Genomic_DNA"/>
</dbReference>
<name>A0ACC1NLR9_9HYPO</name>
<gene>
    <name evidence="1" type="ORF">NQ176_g2972</name>
</gene>
<reference evidence="1" key="1">
    <citation type="submission" date="2022-08" db="EMBL/GenBank/DDBJ databases">
        <title>Genome Sequence of Lecanicillium fungicola.</title>
        <authorList>
            <person name="Buettner E."/>
        </authorList>
    </citation>
    <scope>NUCLEOTIDE SEQUENCE</scope>
    <source>
        <strain evidence="1">Babe33</strain>
    </source>
</reference>
<accession>A0ACC1NLR9</accession>
<evidence type="ECO:0000313" key="2">
    <source>
        <dbReference type="Proteomes" id="UP001143910"/>
    </source>
</evidence>
<comment type="caution">
    <text evidence="1">The sequence shown here is derived from an EMBL/GenBank/DDBJ whole genome shotgun (WGS) entry which is preliminary data.</text>
</comment>
<protein>
    <submittedName>
        <fullName evidence="1">Uncharacterized protein</fullName>
    </submittedName>
</protein>